<evidence type="ECO:0000313" key="2">
    <source>
        <dbReference type="EMBL" id="UZW74428.1"/>
    </source>
</evidence>
<gene>
    <name evidence="2" type="ORF">NNL22_15595</name>
</gene>
<organism evidence="2 3">
    <name type="scientific">Alkalimarinus sediminis</name>
    <dbReference type="NCBI Taxonomy" id="1632866"/>
    <lineage>
        <taxon>Bacteria</taxon>
        <taxon>Pseudomonadati</taxon>
        <taxon>Pseudomonadota</taxon>
        <taxon>Gammaproteobacteria</taxon>
        <taxon>Alteromonadales</taxon>
        <taxon>Alteromonadaceae</taxon>
        <taxon>Alkalimarinus</taxon>
    </lineage>
</organism>
<reference evidence="2" key="1">
    <citation type="submission" date="2022-07" db="EMBL/GenBank/DDBJ databases">
        <title>Alkalimarinus sp. nov., isolated from gut of a Alitta virens.</title>
        <authorList>
            <person name="Yang A.I."/>
            <person name="Shin N.-R."/>
        </authorList>
    </citation>
    <scope>NUCLEOTIDE SEQUENCE</scope>
    <source>
        <strain evidence="2">FA028</strain>
    </source>
</reference>
<protein>
    <submittedName>
        <fullName evidence="2">Uncharacterized protein</fullName>
    </submittedName>
</protein>
<dbReference type="EMBL" id="CP101527">
    <property type="protein sequence ID" value="UZW74428.1"/>
    <property type="molecule type" value="Genomic_DNA"/>
</dbReference>
<dbReference type="PROSITE" id="PS51257">
    <property type="entry name" value="PROKAR_LIPOPROTEIN"/>
    <property type="match status" value="1"/>
</dbReference>
<accession>A0A9E8HGV4</accession>
<feature type="compositionally biased region" description="Polar residues" evidence="1">
    <location>
        <begin position="66"/>
        <end position="75"/>
    </location>
</feature>
<proteinExistence type="predicted"/>
<feature type="compositionally biased region" description="Basic residues" evidence="1">
    <location>
        <begin position="106"/>
        <end position="115"/>
    </location>
</feature>
<feature type="compositionally biased region" description="Low complexity" evidence="1">
    <location>
        <begin position="76"/>
        <end position="105"/>
    </location>
</feature>
<evidence type="ECO:0000313" key="3">
    <source>
        <dbReference type="Proteomes" id="UP001164472"/>
    </source>
</evidence>
<feature type="region of interest" description="Disordered" evidence="1">
    <location>
        <begin position="36"/>
        <end position="126"/>
    </location>
</feature>
<dbReference type="Proteomes" id="UP001164472">
    <property type="component" value="Chromosome"/>
</dbReference>
<sequence length="387" mass="41534">MRNIQQEPLNLLSMVPPKLSLLLTFSVFLSGCSSFQSVISSPPSAAPENNESVTQQSTPPNQTTNKSNTESDTTKPGNTEIGTTEPTTTVASETPTMQPKSPNLSKPKKSGKPRVTRSAEQAASNVMRPAAAINQTIAVDPQVSVTTKPLETDNAVKISNQTMNTDAPTLAAISQAAPPTEESAITTVEQINQLTEETPTAAGIAATDIALADPEPTTIESIAIASEQTLAAEVEATEPPQIRRPNPNKIFKRKAVGIWTIEKSQEGEYAGVCRVSTPTRQLSQPDYSTQLWLNIINDELIVNTSTKVDINQQGVGVKANNEKLTPFSKSLYPDTVVWSGNLAEILNKSGQLDIVIGGSELGKKTITTSFNMKSLKNAYSAYDDCRY</sequence>
<dbReference type="RefSeq" id="WP_251812961.1">
    <property type="nucleotide sequence ID" value="NZ_CP101527.1"/>
</dbReference>
<feature type="compositionally biased region" description="Low complexity" evidence="1">
    <location>
        <begin position="54"/>
        <end position="65"/>
    </location>
</feature>
<name>A0A9E8HGV4_9ALTE</name>
<dbReference type="AlphaFoldDB" id="A0A9E8HGV4"/>
<dbReference type="KEGG" id="asem:NNL22_15595"/>
<keyword evidence="3" id="KW-1185">Reference proteome</keyword>
<evidence type="ECO:0000256" key="1">
    <source>
        <dbReference type="SAM" id="MobiDB-lite"/>
    </source>
</evidence>